<dbReference type="InterPro" id="IPR001895">
    <property type="entry name" value="RASGEF_cat_dom"/>
</dbReference>
<dbReference type="GO" id="GO:0005085">
    <property type="term" value="F:guanyl-nucleotide exchange factor activity"/>
    <property type="evidence" value="ECO:0007669"/>
    <property type="project" value="UniProtKB-KW"/>
</dbReference>
<dbReference type="FunCoup" id="D3B6I0">
    <property type="interactions" value="504"/>
</dbReference>
<dbReference type="PROSITE" id="PS50009">
    <property type="entry name" value="RASGEF_CAT"/>
    <property type="match status" value="1"/>
</dbReference>
<dbReference type="PANTHER" id="PTHR23113:SF151">
    <property type="entry name" value="RAS GUANINE NUCLEOTIDE EXCHANGE FACTOR S"/>
    <property type="match status" value="1"/>
</dbReference>
<reference evidence="6 7" key="1">
    <citation type="journal article" date="2011" name="Genome Res.">
        <title>Phylogeny-wide analysis of social amoeba genomes highlights ancient origins for complex intercellular communication.</title>
        <authorList>
            <person name="Heidel A.J."/>
            <person name="Lawal H.M."/>
            <person name="Felder M."/>
            <person name="Schilde C."/>
            <person name="Helps N.R."/>
            <person name="Tunggal B."/>
            <person name="Rivero F."/>
            <person name="John U."/>
            <person name="Schleicher M."/>
            <person name="Eichinger L."/>
            <person name="Platzer M."/>
            <person name="Noegel A.A."/>
            <person name="Schaap P."/>
            <person name="Gloeckner G."/>
        </authorList>
    </citation>
    <scope>NUCLEOTIDE SEQUENCE [LARGE SCALE GENOMIC DNA]</scope>
    <source>
        <strain evidence="7">ATCC 26659 / Pp 5 / PN500</strain>
    </source>
</reference>
<dbReference type="GO" id="GO:0007265">
    <property type="term" value="P:Ras protein signal transduction"/>
    <property type="evidence" value="ECO:0007669"/>
    <property type="project" value="TreeGrafter"/>
</dbReference>
<dbReference type="SUPFAM" id="SSF48366">
    <property type="entry name" value="Ras GEF"/>
    <property type="match status" value="1"/>
</dbReference>
<dbReference type="CDD" id="cd00155">
    <property type="entry name" value="RasGEF"/>
    <property type="match status" value="1"/>
</dbReference>
<feature type="region of interest" description="Disordered" evidence="3">
    <location>
        <begin position="444"/>
        <end position="464"/>
    </location>
</feature>
<feature type="domain" description="N-terminal Ras-GEF" evidence="5">
    <location>
        <begin position="707"/>
        <end position="829"/>
    </location>
</feature>
<dbReference type="InterPro" id="IPR036964">
    <property type="entry name" value="RASGEF_cat_dom_sf"/>
</dbReference>
<comment type="caution">
    <text evidence="6">The sequence shown here is derived from an EMBL/GenBank/DDBJ whole genome shotgun (WGS) entry which is preliminary data.</text>
</comment>
<dbReference type="InParanoid" id="D3B6I0"/>
<dbReference type="CDD" id="cd06224">
    <property type="entry name" value="REM"/>
    <property type="match status" value="1"/>
</dbReference>
<keyword evidence="7" id="KW-1185">Reference proteome</keyword>
<evidence type="ECO:0000259" key="5">
    <source>
        <dbReference type="PROSITE" id="PS50212"/>
    </source>
</evidence>
<evidence type="ECO:0000313" key="7">
    <source>
        <dbReference type="Proteomes" id="UP000001396"/>
    </source>
</evidence>
<dbReference type="SMART" id="SM00147">
    <property type="entry name" value="RasGEF"/>
    <property type="match status" value="1"/>
</dbReference>
<evidence type="ECO:0000256" key="1">
    <source>
        <dbReference type="ARBA" id="ARBA00022658"/>
    </source>
</evidence>
<feature type="region of interest" description="Disordered" evidence="3">
    <location>
        <begin position="334"/>
        <end position="416"/>
    </location>
</feature>
<organism evidence="6 7">
    <name type="scientific">Heterostelium pallidum (strain ATCC 26659 / Pp 5 / PN500)</name>
    <name type="common">Cellular slime mold</name>
    <name type="synonym">Polysphondylium pallidum</name>
    <dbReference type="NCBI Taxonomy" id="670386"/>
    <lineage>
        <taxon>Eukaryota</taxon>
        <taxon>Amoebozoa</taxon>
        <taxon>Evosea</taxon>
        <taxon>Eumycetozoa</taxon>
        <taxon>Dictyostelia</taxon>
        <taxon>Acytosteliales</taxon>
        <taxon>Acytosteliaceae</taxon>
        <taxon>Heterostelium</taxon>
    </lineage>
</organism>
<feature type="compositionally biased region" description="Pro residues" evidence="3">
    <location>
        <begin position="340"/>
        <end position="352"/>
    </location>
</feature>
<protein>
    <submittedName>
        <fullName evidence="6">Ras guanine nucleotide exchange factor</fullName>
    </submittedName>
</protein>
<dbReference type="PROSITE" id="PS50212">
    <property type="entry name" value="RASGEF_NTER"/>
    <property type="match status" value="1"/>
</dbReference>
<dbReference type="InterPro" id="IPR000651">
    <property type="entry name" value="Ras-like_Gua-exchang_fac_N"/>
</dbReference>
<dbReference type="AlphaFoldDB" id="D3B6I0"/>
<dbReference type="Proteomes" id="UP000001396">
    <property type="component" value="Unassembled WGS sequence"/>
</dbReference>
<dbReference type="STRING" id="670386.D3B6I0"/>
<feature type="compositionally biased region" description="Low complexity" evidence="3">
    <location>
        <begin position="380"/>
        <end position="405"/>
    </location>
</feature>
<dbReference type="InterPro" id="IPR008937">
    <property type="entry name" value="Ras-like_GEF"/>
</dbReference>
<accession>D3B6I0</accession>
<dbReference type="Pfam" id="PF00617">
    <property type="entry name" value="RasGEF"/>
    <property type="match status" value="1"/>
</dbReference>
<sequence>MVVQTKILFWENVLSLQKSHLILKRHINKNILLYNSNNNNKKQVIKYLILIFALANHIQSSQKKPPLHQAVTTIHSHKDQNIRKLAPQTNKQFNQSFKQTKQNNSIIDWNDIITFSTTNHKSIKKYLNFSLSHHYRPPPTPTLHPPSYTYRHNKPPSKKRVTVAATTLKVNRTDNDITYHVSEVSLIGITAVLFQRDQFQRWQSIDDSLCRLEILQNEKEVKFRLVAISNDNRWVRTNSSITKCSDLFLEIKQTSSQTSKTDSIGVNFAYKEEVSKFFDCYNSCIKALQNSKSTLPNSVSIPDDLSMVSISISSSSPPLNSELPQSANTSVNISNYLDLPLPPPPPTAPPSPIVSDQSSIGGVTYSGAGLETLPPPPPTSLGSTPPMPISGSKSGSFSFPSSSTPPTLPLQDLFNPPKALTTITTTTTTTITRNNANSDTTSVLKTASGRRSIRARSSTTDQKRTLTRKDGYAISLQNVEGLQNIGEALEEETLNLLDLVNEQVVHPTTNVLLINQSINKIYEHLQILFILTAESASSHHGSKLVTTTTERIQRGWPTMPEISGIIGQNWYNLDDVNSAGTGFTNLLYLKKNLVPTIAYLSTSVRVLGLQASLEAEWMARNRASDPENIVVQLAILGNELITAMARLYMATQSFCSVCNSIQNLSKEQNGNLLSVGTINRDRSPSTADLINLWEELKIIKDLPQLPKEGSSLKASLNQLVILLTSELNYDTKFLKTFITTYQSFAQPRLLFTKLLERYAVPEWFSTNQSKISMIRQRVIVVLKYWIVNQSSDFDQDLMDQIYHFIDNTLINDGYAELSKALGEILGKMVEEREVKLELLFQMPPRIQFTEECTLSPIELFFEWSPLAIAQQLTLIDFSIFRDIEAREFLNQNFNKPKMKYRAPNIMRLINRSTQFSFWIAKLILIEGKKEKRLKVLEKLLDVAKILLKINNFNTLMSLVAGLNMTPVHRLKKTKKKLSSSASSTLAECERIFSSKKSFKNYRDIITNTVPPCIPYLGINLTDFTFIEEGNQHVFQDPNSPSPLINFKKRELFYQAWSDISRFQETPYSFQAEEPINTLLLHFPIVDEDRLYELSTSVEPK</sequence>
<evidence type="ECO:0000259" key="4">
    <source>
        <dbReference type="PROSITE" id="PS50009"/>
    </source>
</evidence>
<dbReference type="SMART" id="SM00229">
    <property type="entry name" value="RasGEFN"/>
    <property type="match status" value="1"/>
</dbReference>
<feature type="compositionally biased region" description="Low complexity" evidence="3">
    <location>
        <begin position="446"/>
        <end position="460"/>
    </location>
</feature>
<gene>
    <name evidence="6" type="primary">gefS</name>
    <name evidence="6" type="ORF">PPL_03728</name>
</gene>
<dbReference type="GO" id="GO:0005886">
    <property type="term" value="C:plasma membrane"/>
    <property type="evidence" value="ECO:0007669"/>
    <property type="project" value="TreeGrafter"/>
</dbReference>
<dbReference type="Gene3D" id="1.10.840.10">
    <property type="entry name" value="Ras guanine-nucleotide exchange factors catalytic domain"/>
    <property type="match status" value="1"/>
</dbReference>
<keyword evidence="1 2" id="KW-0344">Guanine-nucleotide releasing factor</keyword>
<feature type="domain" description="Ras-GEF" evidence="4">
    <location>
        <begin position="864"/>
        <end position="1100"/>
    </location>
</feature>
<name>D3B6I0_HETP5</name>
<dbReference type="Pfam" id="PF00618">
    <property type="entry name" value="RasGEF_N"/>
    <property type="match status" value="1"/>
</dbReference>
<dbReference type="Gene3D" id="1.20.870.10">
    <property type="entry name" value="Son of sevenless (SoS) protein Chain: S domain 1"/>
    <property type="match status" value="1"/>
</dbReference>
<dbReference type="Gene3D" id="2.30.29.30">
    <property type="entry name" value="Pleckstrin-homology domain (PH domain)/Phosphotyrosine-binding domain (PTB)"/>
    <property type="match status" value="1"/>
</dbReference>
<dbReference type="EMBL" id="ADBJ01000017">
    <property type="protein sequence ID" value="EFA82950.1"/>
    <property type="molecule type" value="Genomic_DNA"/>
</dbReference>
<dbReference type="InterPro" id="IPR023578">
    <property type="entry name" value="Ras_GEF_dom_sf"/>
</dbReference>
<evidence type="ECO:0000256" key="2">
    <source>
        <dbReference type="PROSITE-ProRule" id="PRU00168"/>
    </source>
</evidence>
<dbReference type="InterPro" id="IPR011993">
    <property type="entry name" value="PH-like_dom_sf"/>
</dbReference>
<dbReference type="OMA" id="STQFSFW"/>
<dbReference type="GeneID" id="31359215"/>
<proteinExistence type="predicted"/>
<evidence type="ECO:0000313" key="6">
    <source>
        <dbReference type="EMBL" id="EFA82950.1"/>
    </source>
</evidence>
<dbReference type="SUPFAM" id="SSF50729">
    <property type="entry name" value="PH domain-like"/>
    <property type="match status" value="1"/>
</dbReference>
<evidence type="ECO:0000256" key="3">
    <source>
        <dbReference type="SAM" id="MobiDB-lite"/>
    </source>
</evidence>
<dbReference type="RefSeq" id="XP_020435067.1">
    <property type="nucleotide sequence ID" value="XM_020574653.1"/>
</dbReference>
<dbReference type="PANTHER" id="PTHR23113">
    <property type="entry name" value="GUANINE NUCLEOTIDE EXCHANGE FACTOR"/>
    <property type="match status" value="1"/>
</dbReference>